<evidence type="ECO:0000313" key="2">
    <source>
        <dbReference type="Proteomes" id="UP000799439"/>
    </source>
</evidence>
<dbReference type="Proteomes" id="UP000799439">
    <property type="component" value="Unassembled WGS sequence"/>
</dbReference>
<dbReference type="AlphaFoldDB" id="A0A9P4IW52"/>
<proteinExistence type="predicted"/>
<organism evidence="1 2">
    <name type="scientific">Myriangium duriaei CBS 260.36</name>
    <dbReference type="NCBI Taxonomy" id="1168546"/>
    <lineage>
        <taxon>Eukaryota</taxon>
        <taxon>Fungi</taxon>
        <taxon>Dikarya</taxon>
        <taxon>Ascomycota</taxon>
        <taxon>Pezizomycotina</taxon>
        <taxon>Dothideomycetes</taxon>
        <taxon>Dothideomycetidae</taxon>
        <taxon>Myriangiales</taxon>
        <taxon>Myriangiaceae</taxon>
        <taxon>Myriangium</taxon>
    </lineage>
</organism>
<keyword evidence="2" id="KW-1185">Reference proteome</keyword>
<dbReference type="EMBL" id="ML996091">
    <property type="protein sequence ID" value="KAF2149616.1"/>
    <property type="molecule type" value="Genomic_DNA"/>
</dbReference>
<dbReference type="OrthoDB" id="3693617at2759"/>
<sequence>MSPQGPQQISISLKMNFSATMSSTSALTSASTSSGPPNSQPTLPTCYDTSMTPIPDSFLYNNNLSEGTPYCAIDWPQLIPNLARCCVPGAHAGVYENCTQFCQTTGWDTQANNDFGNCLRIDLNISWMSFQCGAVGAASSNMAQLGPIWTILMLCAYLLS</sequence>
<evidence type="ECO:0000313" key="1">
    <source>
        <dbReference type="EMBL" id="KAF2149616.1"/>
    </source>
</evidence>
<protein>
    <submittedName>
        <fullName evidence="1">Uncharacterized protein</fullName>
    </submittedName>
</protein>
<accession>A0A9P4IW52</accession>
<comment type="caution">
    <text evidence="1">The sequence shown here is derived from an EMBL/GenBank/DDBJ whole genome shotgun (WGS) entry which is preliminary data.</text>
</comment>
<reference evidence="1" key="1">
    <citation type="journal article" date="2020" name="Stud. Mycol.">
        <title>101 Dothideomycetes genomes: a test case for predicting lifestyles and emergence of pathogens.</title>
        <authorList>
            <person name="Haridas S."/>
            <person name="Albert R."/>
            <person name="Binder M."/>
            <person name="Bloem J."/>
            <person name="Labutti K."/>
            <person name="Salamov A."/>
            <person name="Andreopoulos B."/>
            <person name="Baker S."/>
            <person name="Barry K."/>
            <person name="Bills G."/>
            <person name="Bluhm B."/>
            <person name="Cannon C."/>
            <person name="Castanera R."/>
            <person name="Culley D."/>
            <person name="Daum C."/>
            <person name="Ezra D."/>
            <person name="Gonzalez J."/>
            <person name="Henrissat B."/>
            <person name="Kuo A."/>
            <person name="Liang C."/>
            <person name="Lipzen A."/>
            <person name="Lutzoni F."/>
            <person name="Magnuson J."/>
            <person name="Mondo S."/>
            <person name="Nolan M."/>
            <person name="Ohm R."/>
            <person name="Pangilinan J."/>
            <person name="Park H.-J."/>
            <person name="Ramirez L."/>
            <person name="Alfaro M."/>
            <person name="Sun H."/>
            <person name="Tritt A."/>
            <person name="Yoshinaga Y."/>
            <person name="Zwiers L.-H."/>
            <person name="Turgeon B."/>
            <person name="Goodwin S."/>
            <person name="Spatafora J."/>
            <person name="Crous P."/>
            <person name="Grigoriev I."/>
        </authorList>
    </citation>
    <scope>NUCLEOTIDE SEQUENCE</scope>
    <source>
        <strain evidence="1">CBS 260.36</strain>
    </source>
</reference>
<name>A0A9P4IW52_9PEZI</name>
<gene>
    <name evidence="1" type="ORF">K461DRAFT_297067</name>
</gene>